<keyword evidence="1" id="KW-0472">Membrane</keyword>
<keyword evidence="1" id="KW-0812">Transmembrane</keyword>
<evidence type="ECO:0000313" key="4">
    <source>
        <dbReference type="Proteomes" id="UP000075531"/>
    </source>
</evidence>
<dbReference type="InterPro" id="IPR002509">
    <property type="entry name" value="NODB_dom"/>
</dbReference>
<dbReference type="InterPro" id="IPR014132">
    <property type="entry name" value="PdaB-like"/>
</dbReference>
<dbReference type="Pfam" id="PF01522">
    <property type="entry name" value="Polysacc_deac_1"/>
    <property type="match status" value="1"/>
</dbReference>
<dbReference type="InterPro" id="IPR011330">
    <property type="entry name" value="Glyco_hydro/deAcase_b/a-brl"/>
</dbReference>
<evidence type="ECO:0000256" key="1">
    <source>
        <dbReference type="SAM" id="Phobius"/>
    </source>
</evidence>
<dbReference type="PATRIC" id="fig|1121338.3.peg.513"/>
<dbReference type="PROSITE" id="PS51677">
    <property type="entry name" value="NODB"/>
    <property type="match status" value="1"/>
</dbReference>
<dbReference type="CDD" id="cd10917">
    <property type="entry name" value="CE4_NodB_like_6s_7s"/>
    <property type="match status" value="1"/>
</dbReference>
<feature type="domain" description="NodB homology" evidence="2">
    <location>
        <begin position="57"/>
        <end position="234"/>
    </location>
</feature>
<proteinExistence type="predicted"/>
<dbReference type="GO" id="GO:0005975">
    <property type="term" value="P:carbohydrate metabolic process"/>
    <property type="evidence" value="ECO:0007669"/>
    <property type="project" value="InterPro"/>
</dbReference>
<keyword evidence="1" id="KW-1133">Transmembrane helix</keyword>
<comment type="caution">
    <text evidence="3">The sequence shown here is derived from an EMBL/GenBank/DDBJ whole genome shotgun (WGS) entry which is preliminary data.</text>
</comment>
<dbReference type="OrthoDB" id="9806342at2"/>
<feature type="transmembrane region" description="Helical" evidence="1">
    <location>
        <begin position="12"/>
        <end position="31"/>
    </location>
</feature>
<dbReference type="PANTHER" id="PTHR10587:SF128">
    <property type="entry name" value="POLYSACCHARIDE DEACETYLASE PDAB-RELATED"/>
    <property type="match status" value="1"/>
</dbReference>
<dbReference type="Gene3D" id="3.20.20.370">
    <property type="entry name" value="Glycoside hydrolase/deacetylase"/>
    <property type="match status" value="1"/>
</dbReference>
<organism evidence="3 4">
    <name type="scientific">Clostridium tepidiprofundi DSM 19306</name>
    <dbReference type="NCBI Taxonomy" id="1121338"/>
    <lineage>
        <taxon>Bacteria</taxon>
        <taxon>Bacillati</taxon>
        <taxon>Bacillota</taxon>
        <taxon>Clostridia</taxon>
        <taxon>Eubacteriales</taxon>
        <taxon>Clostridiaceae</taxon>
        <taxon>Clostridium</taxon>
    </lineage>
</organism>
<dbReference type="STRING" id="1121338.CLTEP_05100"/>
<dbReference type="AlphaFoldDB" id="A0A151B6N7"/>
<reference evidence="3 4" key="1">
    <citation type="submission" date="2016-02" db="EMBL/GenBank/DDBJ databases">
        <title>Genome sequence of Clostridium tepidiprofundi DSM 19306.</title>
        <authorList>
            <person name="Poehlein A."/>
            <person name="Daniel R."/>
        </authorList>
    </citation>
    <scope>NUCLEOTIDE SEQUENCE [LARGE SCALE GENOMIC DNA]</scope>
    <source>
        <strain evidence="3 4">DSM 19306</strain>
    </source>
</reference>
<name>A0A151B6N7_9CLOT</name>
<dbReference type="GO" id="GO:0016020">
    <property type="term" value="C:membrane"/>
    <property type="evidence" value="ECO:0007669"/>
    <property type="project" value="TreeGrafter"/>
</dbReference>
<dbReference type="EC" id="3.5.1.104" evidence="3"/>
<evidence type="ECO:0000259" key="2">
    <source>
        <dbReference type="PROSITE" id="PS51677"/>
    </source>
</evidence>
<evidence type="ECO:0000313" key="3">
    <source>
        <dbReference type="EMBL" id="KYH35566.1"/>
    </source>
</evidence>
<dbReference type="PANTHER" id="PTHR10587">
    <property type="entry name" value="GLYCOSYL TRANSFERASE-RELATED"/>
    <property type="match status" value="1"/>
</dbReference>
<protein>
    <submittedName>
        <fullName evidence="3">Peptidoglycan-N-acetylglucosamine deacetylase</fullName>
        <ecNumber evidence="3">3.5.1.104</ecNumber>
    </submittedName>
</protein>
<gene>
    <name evidence="3" type="primary">pgdA</name>
    <name evidence="3" type="ORF">CLTEP_05100</name>
</gene>
<dbReference type="SUPFAM" id="SSF88713">
    <property type="entry name" value="Glycoside hydrolase/deacetylase"/>
    <property type="match status" value="1"/>
</dbReference>
<sequence>MLDKYKKSTKIIGVVLALILIFAVAGIYVGVKNYNSTGVFFTTKKKLPIYCVDTDKKKVAITFDASWGSDKTESLLETLDKYNVRATFFLVGGWVDKYPDKVLEIYKRGHEIGNHSNTHPNMTRLSKEKIINEIAITDAKIMKITGEKTKVFRCPEGAYNDKVVEAVESTNHYCIQWDVDSIDWKAQGADLEYNRVIKKTKPGSIILFHNDAKFTPQNLPRVLEKLKSEGYEFVTVSELIYKDNYHMDHSGKQIKNNQ</sequence>
<dbReference type="EMBL" id="LTBA01000002">
    <property type="protein sequence ID" value="KYH35566.1"/>
    <property type="molecule type" value="Genomic_DNA"/>
</dbReference>
<dbReference type="GO" id="GO:0016810">
    <property type="term" value="F:hydrolase activity, acting on carbon-nitrogen (but not peptide) bonds"/>
    <property type="evidence" value="ECO:0007669"/>
    <property type="project" value="InterPro"/>
</dbReference>
<keyword evidence="4" id="KW-1185">Reference proteome</keyword>
<keyword evidence="3" id="KW-0378">Hydrolase</keyword>
<dbReference type="RefSeq" id="WP_066822111.1">
    <property type="nucleotide sequence ID" value="NZ_LTBA01000002.1"/>
</dbReference>
<dbReference type="Proteomes" id="UP000075531">
    <property type="component" value="Unassembled WGS sequence"/>
</dbReference>
<dbReference type="NCBIfam" id="TIGR02764">
    <property type="entry name" value="spore_ybaN_pdaB"/>
    <property type="match status" value="1"/>
</dbReference>
<dbReference type="InterPro" id="IPR050248">
    <property type="entry name" value="Polysacc_deacetylase_ArnD"/>
</dbReference>
<accession>A0A151B6N7</accession>